<keyword evidence="2" id="KW-1185">Reference proteome</keyword>
<dbReference type="InterPro" id="IPR009282">
    <property type="entry name" value="DUF937"/>
</dbReference>
<dbReference type="KEGG" id="mgik:GO620_000410"/>
<evidence type="ECO:0000313" key="2">
    <source>
        <dbReference type="Proteomes" id="UP000429232"/>
    </source>
</evidence>
<dbReference type="Gene3D" id="1.10.10.690">
    <property type="entry name" value="YidB-like"/>
    <property type="match status" value="1"/>
</dbReference>
<name>A0A6I4HWT7_9SPHI</name>
<accession>A0A6I4HWT7</accession>
<reference evidence="1 2" key="1">
    <citation type="submission" date="2020-12" db="EMBL/GenBank/DDBJ databases">
        <title>HMF7856_wgs.fasta genome submission.</title>
        <authorList>
            <person name="Kang H."/>
            <person name="Kim H."/>
            <person name="Joh K."/>
        </authorList>
    </citation>
    <scope>NUCLEOTIDE SEQUENCE [LARGE SCALE GENOMIC DNA]</scope>
    <source>
        <strain evidence="1 2">HMF7856</strain>
    </source>
</reference>
<sequence>MFDEILNLVKSHLGSNPAVANSIPADQADDIHNEVATHINNGLQQQVNTQDGIGGMLSSLENAAASGGPVTNAIEGGLVGSLASKFGLSPAITGAIAAALPGILQKFAHKANDPNDNSITTQGLGSAFGF</sequence>
<dbReference type="AlphaFoldDB" id="A0A6I4HWT7"/>
<evidence type="ECO:0000313" key="1">
    <source>
        <dbReference type="EMBL" id="QQL49947.1"/>
    </source>
</evidence>
<gene>
    <name evidence="1" type="ORF">GO620_000410</name>
</gene>
<proteinExistence type="predicted"/>
<dbReference type="SUPFAM" id="SSF140804">
    <property type="entry name" value="YidB-like"/>
    <property type="match status" value="1"/>
</dbReference>
<protein>
    <recommendedName>
        <fullName evidence="3">DUF937 domain-containing protein</fullName>
    </recommendedName>
</protein>
<dbReference type="EMBL" id="CP066775">
    <property type="protein sequence ID" value="QQL49947.1"/>
    <property type="molecule type" value="Genomic_DNA"/>
</dbReference>
<dbReference type="RefSeq" id="WP_157523348.1">
    <property type="nucleotide sequence ID" value="NZ_CP066775.1"/>
</dbReference>
<organism evidence="1 2">
    <name type="scientific">Mucilaginibacter ginkgonis</name>
    <dbReference type="NCBI Taxonomy" id="2682091"/>
    <lineage>
        <taxon>Bacteria</taxon>
        <taxon>Pseudomonadati</taxon>
        <taxon>Bacteroidota</taxon>
        <taxon>Sphingobacteriia</taxon>
        <taxon>Sphingobacteriales</taxon>
        <taxon>Sphingobacteriaceae</taxon>
        <taxon>Mucilaginibacter</taxon>
    </lineage>
</organism>
<dbReference type="Pfam" id="PF06078">
    <property type="entry name" value="DUF937"/>
    <property type="match status" value="1"/>
</dbReference>
<evidence type="ECO:0008006" key="3">
    <source>
        <dbReference type="Google" id="ProtNLM"/>
    </source>
</evidence>
<dbReference type="InterPro" id="IPR027405">
    <property type="entry name" value="YidB-like"/>
</dbReference>
<dbReference type="Proteomes" id="UP000429232">
    <property type="component" value="Chromosome"/>
</dbReference>